<dbReference type="InterPro" id="IPR047589">
    <property type="entry name" value="DUF11_rpt"/>
</dbReference>
<dbReference type="InterPro" id="IPR055354">
    <property type="entry name" value="DUF7507"/>
</dbReference>
<dbReference type="NCBIfam" id="TIGR01451">
    <property type="entry name" value="B_ant_repeat"/>
    <property type="match status" value="2"/>
</dbReference>
<evidence type="ECO:0000313" key="2">
    <source>
        <dbReference type="EMBL" id="MCR9017365.1"/>
    </source>
</evidence>
<dbReference type="AlphaFoldDB" id="A0A9X2PEQ4"/>
<protein>
    <recommendedName>
        <fullName evidence="1">PKD domain-containing protein</fullName>
    </recommendedName>
</protein>
<evidence type="ECO:0000259" key="1">
    <source>
        <dbReference type="PROSITE" id="PS50093"/>
    </source>
</evidence>
<comment type="caution">
    <text evidence="2">The sequence shown here is derived from an EMBL/GenBank/DDBJ whole genome shotgun (WGS) entry which is preliminary data.</text>
</comment>
<dbReference type="RefSeq" id="WP_258425201.1">
    <property type="nucleotide sequence ID" value="NZ_JANSUY010000029.1"/>
</dbReference>
<dbReference type="Gene3D" id="2.60.40.10">
    <property type="entry name" value="Immunoglobulins"/>
    <property type="match status" value="1"/>
</dbReference>
<reference evidence="2" key="1">
    <citation type="submission" date="2022-08" db="EMBL/GenBank/DDBJ databases">
        <authorList>
            <person name="Zhang D."/>
        </authorList>
    </citation>
    <scope>NUCLEOTIDE SEQUENCE</scope>
    <source>
        <strain evidence="2">XJ19-11</strain>
    </source>
</reference>
<organism evidence="2 3">
    <name type="scientific">Aquiflexum gelatinilyticum</name>
    <dbReference type="NCBI Taxonomy" id="2961943"/>
    <lineage>
        <taxon>Bacteria</taxon>
        <taxon>Pseudomonadati</taxon>
        <taxon>Bacteroidota</taxon>
        <taxon>Cytophagia</taxon>
        <taxon>Cytophagales</taxon>
        <taxon>Cyclobacteriaceae</taxon>
        <taxon>Aquiflexum</taxon>
    </lineage>
</organism>
<dbReference type="PROSITE" id="PS50093">
    <property type="entry name" value="PKD"/>
    <property type="match status" value="1"/>
</dbReference>
<proteinExistence type="predicted"/>
<dbReference type="Proteomes" id="UP001142175">
    <property type="component" value="Unassembled WGS sequence"/>
</dbReference>
<accession>A0A9X2PEQ4</accession>
<feature type="non-terminal residue" evidence="2">
    <location>
        <position position="572"/>
    </location>
</feature>
<dbReference type="InterPro" id="IPR035986">
    <property type="entry name" value="PKD_dom_sf"/>
</dbReference>
<dbReference type="InterPro" id="IPR000601">
    <property type="entry name" value="PKD_dom"/>
</dbReference>
<dbReference type="InterPro" id="IPR013783">
    <property type="entry name" value="Ig-like_fold"/>
</dbReference>
<dbReference type="CDD" id="cd00146">
    <property type="entry name" value="PKD"/>
    <property type="match status" value="1"/>
</dbReference>
<dbReference type="Pfam" id="PF24346">
    <property type="entry name" value="DUF7507"/>
    <property type="match status" value="2"/>
</dbReference>
<name>A0A9X2PEQ4_9BACT</name>
<dbReference type="EMBL" id="JANSUY010000029">
    <property type="protein sequence ID" value="MCR9017365.1"/>
    <property type="molecule type" value="Genomic_DNA"/>
</dbReference>
<gene>
    <name evidence="2" type="ORF">NU887_20180</name>
</gene>
<keyword evidence="3" id="KW-1185">Reference proteome</keyword>
<sequence length="572" mass="60228">MRKFKTTIAYLAIFFVWLLGIIPTETHAQNQPNLIDLRGCGSSCSSNNFTIKQVYLSDASGVPLSDSFATCTPGVQQTAYISIVYNSNSGSSTSNTRLFADLSIGGSTQFINIWLGVLPSAKSGDKIVTLNHSFTWSCGAQVKLLNPLLAWTTSGSANLFSSYQCNDYPSAQCQFGSDITVDAPLAVQFDYTACTQNGSTSVKFISTTNGGSVPYRYNWTFGPNASPSTSTLADPTVTYSSNGTATLVVTDSKGVTNTFTKTITPPSELAISSSVSQPTPGTNNGSISLTVNGGTGTKTVTWNDGTTGLNRTNLPAGTYIATVTDEFNCQKTETFIMTSPLPNISLIKSGLYVDLNGDGIQNVGDRINYTFLVTNTGNFPLSNVTVTDPTITLNGSAFSLAVGASNNTGFTGFYDIKQEDIDAGFFTNNASVSASAGNINVSATDSHTETLIQAPNLLVTKTQIGGPNPVTAAGQKLDYEITVTNTGNIRVTNLTTTDFLPGTTSGINLTVLSGDVTEPGILNVDETWVYNVSYTVTQAVFDLGDNLINVVNVTSNQVPGPVVASAITPVTI</sequence>
<evidence type="ECO:0000313" key="3">
    <source>
        <dbReference type="Proteomes" id="UP001142175"/>
    </source>
</evidence>
<dbReference type="SUPFAM" id="SSF49299">
    <property type="entry name" value="PKD domain"/>
    <property type="match status" value="1"/>
</dbReference>
<feature type="domain" description="PKD" evidence="1">
    <location>
        <begin position="201"/>
        <end position="264"/>
    </location>
</feature>